<evidence type="ECO:0000259" key="1">
    <source>
        <dbReference type="SMART" id="SM01321"/>
    </source>
</evidence>
<gene>
    <name evidence="2" type="ORF">GH810_03260</name>
</gene>
<reference evidence="2" key="1">
    <citation type="submission" date="2019-10" db="EMBL/GenBank/DDBJ databases">
        <authorList>
            <person name="Ross D.E."/>
            <person name="Gulliver D."/>
        </authorList>
    </citation>
    <scope>NUCLEOTIDE SEQUENCE</scope>
    <source>
        <strain evidence="2">DER-2019</strain>
    </source>
</reference>
<dbReference type="AlphaFoldDB" id="A0A923HT87"/>
<dbReference type="GO" id="GO:0004803">
    <property type="term" value="F:transposase activity"/>
    <property type="evidence" value="ECO:0007669"/>
    <property type="project" value="InterPro"/>
</dbReference>
<evidence type="ECO:0000313" key="3">
    <source>
        <dbReference type="Proteomes" id="UP000616595"/>
    </source>
</evidence>
<sequence length="159" mass="18927">MMELQKRKRIRLEKYNYIQNGYYFITICTNDRKQVLCDKDCIIIEEDNSFVLSEIGDIVLMSIGNIEKSYSGVNIENYVIMPNHIHLLISINKNAETSISKIIQQTKGLVTRKAGFPVWQKSFYDHIIRNENDYYEIVRYIQMNPLKWQNDRYYLVGIE</sequence>
<dbReference type="GO" id="GO:0006313">
    <property type="term" value="P:DNA transposition"/>
    <property type="evidence" value="ECO:0007669"/>
    <property type="project" value="InterPro"/>
</dbReference>
<dbReference type="GO" id="GO:0043565">
    <property type="term" value="F:sequence-specific DNA binding"/>
    <property type="evidence" value="ECO:0007669"/>
    <property type="project" value="TreeGrafter"/>
</dbReference>
<protein>
    <submittedName>
        <fullName evidence="2">Transposase</fullName>
    </submittedName>
</protein>
<organism evidence="2 3">
    <name type="scientific">Acetobacterium paludosum</name>
    <dbReference type="NCBI Taxonomy" id="52693"/>
    <lineage>
        <taxon>Bacteria</taxon>
        <taxon>Bacillati</taxon>
        <taxon>Bacillota</taxon>
        <taxon>Clostridia</taxon>
        <taxon>Eubacteriales</taxon>
        <taxon>Eubacteriaceae</taxon>
        <taxon>Acetobacterium</taxon>
    </lineage>
</organism>
<accession>A0A923HT87</accession>
<dbReference type="PANTHER" id="PTHR36966">
    <property type="entry name" value="REP-ASSOCIATED TYROSINE TRANSPOSASE"/>
    <property type="match status" value="1"/>
</dbReference>
<feature type="domain" description="Transposase IS200-like" evidence="1">
    <location>
        <begin position="18"/>
        <end position="144"/>
    </location>
</feature>
<dbReference type="EMBL" id="WJBD01000002">
    <property type="protein sequence ID" value="MBC3887327.1"/>
    <property type="molecule type" value="Genomic_DNA"/>
</dbReference>
<dbReference type="Proteomes" id="UP000616595">
    <property type="component" value="Unassembled WGS sequence"/>
</dbReference>
<dbReference type="InterPro" id="IPR036515">
    <property type="entry name" value="Transposase_17_sf"/>
</dbReference>
<dbReference type="OrthoDB" id="9794403at2"/>
<dbReference type="PANTHER" id="PTHR36966:SF1">
    <property type="entry name" value="REP-ASSOCIATED TYROSINE TRANSPOSASE"/>
    <property type="match status" value="1"/>
</dbReference>
<dbReference type="SMART" id="SM01321">
    <property type="entry name" value="Y1_Tnp"/>
    <property type="match status" value="1"/>
</dbReference>
<reference evidence="2" key="2">
    <citation type="submission" date="2020-10" db="EMBL/GenBank/DDBJ databases">
        <title>Comparative genomics of the Acetobacterium genus.</title>
        <authorList>
            <person name="Marshall C."/>
            <person name="May H."/>
            <person name="Norman S."/>
        </authorList>
    </citation>
    <scope>NUCLEOTIDE SEQUENCE</scope>
    <source>
        <strain evidence="2">DER-2019</strain>
    </source>
</reference>
<dbReference type="Pfam" id="PF01797">
    <property type="entry name" value="Y1_Tnp"/>
    <property type="match status" value="1"/>
</dbReference>
<dbReference type="InterPro" id="IPR002686">
    <property type="entry name" value="Transposase_17"/>
</dbReference>
<dbReference type="SUPFAM" id="SSF143422">
    <property type="entry name" value="Transposase IS200-like"/>
    <property type="match status" value="1"/>
</dbReference>
<proteinExistence type="predicted"/>
<dbReference type="Gene3D" id="3.30.70.1290">
    <property type="entry name" value="Transposase IS200-like"/>
    <property type="match status" value="1"/>
</dbReference>
<dbReference type="InterPro" id="IPR052715">
    <property type="entry name" value="RAYT_transposase"/>
</dbReference>
<keyword evidence="3" id="KW-1185">Reference proteome</keyword>
<evidence type="ECO:0000313" key="2">
    <source>
        <dbReference type="EMBL" id="MBC3887327.1"/>
    </source>
</evidence>
<comment type="caution">
    <text evidence="2">The sequence shown here is derived from an EMBL/GenBank/DDBJ whole genome shotgun (WGS) entry which is preliminary data.</text>
</comment>
<name>A0A923HT87_9FIRM</name>